<name>A0A251XBP4_9GAMM</name>
<dbReference type="Proteomes" id="UP000194798">
    <property type="component" value="Unassembled WGS sequence"/>
</dbReference>
<evidence type="ECO:0000256" key="1">
    <source>
        <dbReference type="SAM" id="MobiDB-lite"/>
    </source>
</evidence>
<protein>
    <submittedName>
        <fullName evidence="2">Uncharacterized protein</fullName>
    </submittedName>
</protein>
<accession>A0A251XBP4</accession>
<gene>
    <name evidence="2" type="ORF">TPSD3_03335</name>
</gene>
<dbReference type="EMBL" id="MSLT01000006">
    <property type="protein sequence ID" value="OUD15567.1"/>
    <property type="molecule type" value="Genomic_DNA"/>
</dbReference>
<proteinExistence type="predicted"/>
<reference evidence="2 3" key="1">
    <citation type="submission" date="2016-12" db="EMBL/GenBank/DDBJ databases">
        <title>Thioflexothrix psekupsii D3 genome sequencing and assembly.</title>
        <authorList>
            <person name="Fomenkov A."/>
            <person name="Vincze T."/>
            <person name="Grabovich M."/>
            <person name="Anton B.P."/>
            <person name="Dubinina G."/>
            <person name="Orlova M."/>
            <person name="Belousova E."/>
            <person name="Roberts R.J."/>
        </authorList>
    </citation>
    <scope>NUCLEOTIDE SEQUENCE [LARGE SCALE GENOMIC DNA]</scope>
    <source>
        <strain evidence="2">D3</strain>
    </source>
</reference>
<organism evidence="2 3">
    <name type="scientific">Thioflexithrix psekupsensis</name>
    <dbReference type="NCBI Taxonomy" id="1570016"/>
    <lineage>
        <taxon>Bacteria</taxon>
        <taxon>Pseudomonadati</taxon>
        <taxon>Pseudomonadota</taxon>
        <taxon>Gammaproteobacteria</taxon>
        <taxon>Thiotrichales</taxon>
        <taxon>Thioflexithrix</taxon>
    </lineage>
</organism>
<feature type="compositionally biased region" description="Polar residues" evidence="1">
    <location>
        <begin position="1"/>
        <end position="11"/>
    </location>
</feature>
<sequence>MSALLTSDSPSSPKPEKTPATMAVSAPVHSHASVIGETLNYFSQISQLSDEQLKKEQQKAKRQWTKNPSVLNRLRVVLVTGLSPRHADPEQALKWLEGFSEQELETDPSLRLMYLYYTAN</sequence>
<evidence type="ECO:0000313" key="3">
    <source>
        <dbReference type="Proteomes" id="UP000194798"/>
    </source>
</evidence>
<comment type="caution">
    <text evidence="2">The sequence shown here is derived from an EMBL/GenBank/DDBJ whole genome shotgun (WGS) entry which is preliminary data.</text>
</comment>
<evidence type="ECO:0000313" key="2">
    <source>
        <dbReference type="EMBL" id="OUD15567.1"/>
    </source>
</evidence>
<feature type="region of interest" description="Disordered" evidence="1">
    <location>
        <begin position="1"/>
        <end position="27"/>
    </location>
</feature>
<dbReference type="AlphaFoldDB" id="A0A251XBP4"/>
<keyword evidence="3" id="KW-1185">Reference proteome</keyword>